<feature type="region of interest" description="Disordered" evidence="4">
    <location>
        <begin position="734"/>
        <end position="762"/>
    </location>
</feature>
<feature type="region of interest" description="Disordered" evidence="4">
    <location>
        <begin position="52"/>
        <end position="101"/>
    </location>
</feature>
<sequence>MMVETRCHSFEEASPADHHRIPSFPRFRSSSSRESEASPISESATYFLPFFESPAPQKPNAKPRVFARSKENRISSPERGRYRLRAATSPPSSRSPLRRTLSPDRFIPRRDFVVPKSATFLVTKLPEHLSPQERLFRRLTPGDDPFLPAESSTNSTRVRPASFQWIPRQRPHLITDITNFNSHGSTTQTSNDTIWSVGGASAANGTPHPMASNGTPNSLSHQSAAPTFVARFMPKKPKYSEHALHESRLALALDIDQTNRLLGTSLPYPDPPLNPISPNFERLSPFVWKNSAWKKVEREHWPKARATKEIVPPKPFRILDAPFLRDDFYCSTLAYSSISGILAVGLCHNVYLWSEGRGVDYPPFQDVHLSNYVTSLSFSSDDGRRSILAVARRSGQLTLWSTFEKHVRFEISHPNSITCVAFKPKTSRRYSERMTHMEVEVEELVAGDELGNIWYYSVEWNGEDDRVKWQWNGSMTLLAKICAHTQQICGMAWSPDLKYLATGGNDNVCLLFEMCKIIPSQPIILPLVSNSSSSLSLGAFPYHAIGTMTRRLFHRRAALGQPIPSWVGPPPIRPPSSTRLLSHAGTLISGGGRTILVPNKSEKHRFGHKAAVKAIAFAPWQSSLLATGGGTNDRNIHFYHTRSGACLATIHVFAQVTSLIWSETRREIAATFGYAQPDHPFRIAVFAWPSCAQVAVVPWGPHGVSWDGLEHHVGADCGRALCAIRYPGKIPRSMGVVSPRPDPSRASLSRTSSATVTLPQSEATSRTVRGTLTRMVTPKEKEGGMWCSRTVEEGCIIIASSDQTIKFHEVWTGRRTSTGSASGLFGGSAILEGLEGIEECGGEIIR</sequence>
<dbReference type="PROSITE" id="PS50082">
    <property type="entry name" value="WD_REPEATS_2"/>
    <property type="match status" value="1"/>
</dbReference>
<evidence type="ECO:0008006" key="7">
    <source>
        <dbReference type="Google" id="ProtNLM"/>
    </source>
</evidence>
<dbReference type="PANTHER" id="PTHR19918:SF5">
    <property type="entry name" value="MEIOSIS-SPECIFIC APC_C ACTIVATOR PROTEIN AMA1"/>
    <property type="match status" value="1"/>
</dbReference>
<dbReference type="Proteomes" id="UP001148299">
    <property type="component" value="Unassembled WGS sequence"/>
</dbReference>
<dbReference type="PANTHER" id="PTHR19918">
    <property type="entry name" value="CELL DIVISION CYCLE 20 CDC20 FIZZY -RELATED"/>
    <property type="match status" value="1"/>
</dbReference>
<dbReference type="SMART" id="SM00320">
    <property type="entry name" value="WD40"/>
    <property type="match status" value="4"/>
</dbReference>
<keyword evidence="1 3" id="KW-0853">WD repeat</keyword>
<dbReference type="Pfam" id="PF00400">
    <property type="entry name" value="WD40"/>
    <property type="match status" value="1"/>
</dbReference>
<accession>A0A9W9ULS8</accession>
<dbReference type="GO" id="GO:0010997">
    <property type="term" value="F:anaphase-promoting complex binding"/>
    <property type="evidence" value="ECO:0007669"/>
    <property type="project" value="InterPro"/>
</dbReference>
<reference evidence="5" key="1">
    <citation type="submission" date="2022-12" db="EMBL/GenBank/DDBJ databases">
        <authorList>
            <person name="Petersen C."/>
        </authorList>
    </citation>
    <scope>NUCLEOTIDE SEQUENCE</scope>
    <source>
        <strain evidence="5">IBT 35675</strain>
    </source>
</reference>
<dbReference type="SUPFAM" id="SSF50978">
    <property type="entry name" value="WD40 repeat-like"/>
    <property type="match status" value="1"/>
</dbReference>
<keyword evidence="2" id="KW-0677">Repeat</keyword>
<dbReference type="GO" id="GO:0031145">
    <property type="term" value="P:anaphase-promoting complex-dependent catabolic process"/>
    <property type="evidence" value="ECO:0007669"/>
    <property type="project" value="TreeGrafter"/>
</dbReference>
<evidence type="ECO:0000313" key="6">
    <source>
        <dbReference type="Proteomes" id="UP001148299"/>
    </source>
</evidence>
<dbReference type="GO" id="GO:0005680">
    <property type="term" value="C:anaphase-promoting complex"/>
    <property type="evidence" value="ECO:0007669"/>
    <property type="project" value="TreeGrafter"/>
</dbReference>
<feature type="compositionally biased region" description="Low complexity" evidence="4">
    <location>
        <begin position="744"/>
        <end position="758"/>
    </location>
</feature>
<feature type="region of interest" description="Disordered" evidence="4">
    <location>
        <begin position="1"/>
        <end position="38"/>
    </location>
</feature>
<dbReference type="Gene3D" id="2.130.10.10">
    <property type="entry name" value="YVTN repeat-like/Quinoprotein amine dehydrogenase"/>
    <property type="match status" value="2"/>
</dbReference>
<gene>
    <name evidence="5" type="ORF">N7541_007344</name>
</gene>
<keyword evidence="6" id="KW-1185">Reference proteome</keyword>
<dbReference type="InterPro" id="IPR036322">
    <property type="entry name" value="WD40_repeat_dom_sf"/>
</dbReference>
<feature type="compositionally biased region" description="Basic and acidic residues" evidence="4">
    <location>
        <begin position="68"/>
        <end position="81"/>
    </location>
</feature>
<evidence type="ECO:0000256" key="3">
    <source>
        <dbReference type="PROSITE-ProRule" id="PRU00221"/>
    </source>
</evidence>
<evidence type="ECO:0000256" key="1">
    <source>
        <dbReference type="ARBA" id="ARBA00022574"/>
    </source>
</evidence>
<feature type="repeat" description="WD" evidence="3">
    <location>
        <begin position="481"/>
        <end position="514"/>
    </location>
</feature>
<feature type="compositionally biased region" description="Basic and acidic residues" evidence="4">
    <location>
        <begin position="1"/>
        <end position="20"/>
    </location>
</feature>
<dbReference type="InterPro" id="IPR015943">
    <property type="entry name" value="WD40/YVTN_repeat-like_dom_sf"/>
</dbReference>
<feature type="region of interest" description="Disordered" evidence="4">
    <location>
        <begin position="199"/>
        <end position="221"/>
    </location>
</feature>
<dbReference type="GO" id="GO:1905786">
    <property type="term" value="P:positive regulation of anaphase-promoting complex-dependent catabolic process"/>
    <property type="evidence" value="ECO:0007669"/>
    <property type="project" value="TreeGrafter"/>
</dbReference>
<evidence type="ECO:0000256" key="2">
    <source>
        <dbReference type="ARBA" id="ARBA00022737"/>
    </source>
</evidence>
<organism evidence="5 6">
    <name type="scientific">Penicillium brevicompactum</name>
    <dbReference type="NCBI Taxonomy" id="5074"/>
    <lineage>
        <taxon>Eukaryota</taxon>
        <taxon>Fungi</taxon>
        <taxon>Dikarya</taxon>
        <taxon>Ascomycota</taxon>
        <taxon>Pezizomycotina</taxon>
        <taxon>Eurotiomycetes</taxon>
        <taxon>Eurotiomycetidae</taxon>
        <taxon>Eurotiales</taxon>
        <taxon>Aspergillaceae</taxon>
        <taxon>Penicillium</taxon>
    </lineage>
</organism>
<dbReference type="AlphaFoldDB" id="A0A9W9ULS8"/>
<proteinExistence type="predicted"/>
<comment type="caution">
    <text evidence="5">The sequence shown here is derived from an EMBL/GenBank/DDBJ whole genome shotgun (WGS) entry which is preliminary data.</text>
</comment>
<protein>
    <recommendedName>
        <fullName evidence="7">WD40 repeat-like protein</fullName>
    </recommendedName>
</protein>
<feature type="compositionally biased region" description="Low complexity" evidence="4">
    <location>
        <begin position="85"/>
        <end position="100"/>
    </location>
</feature>
<evidence type="ECO:0000313" key="5">
    <source>
        <dbReference type="EMBL" id="KAJ5349617.1"/>
    </source>
</evidence>
<name>A0A9W9ULS8_PENBR</name>
<dbReference type="EMBL" id="JAPZBR010000006">
    <property type="protein sequence ID" value="KAJ5349617.1"/>
    <property type="molecule type" value="Genomic_DNA"/>
</dbReference>
<feature type="compositionally biased region" description="Polar residues" evidence="4">
    <location>
        <begin position="212"/>
        <end position="221"/>
    </location>
</feature>
<dbReference type="InterPro" id="IPR001680">
    <property type="entry name" value="WD40_rpt"/>
</dbReference>
<dbReference type="InterPro" id="IPR033010">
    <property type="entry name" value="Cdc20/Fizzy"/>
</dbReference>
<reference evidence="5" key="2">
    <citation type="journal article" date="2023" name="IMA Fungus">
        <title>Comparative genomic study of the Penicillium genus elucidates a diverse pangenome and 15 lateral gene transfer events.</title>
        <authorList>
            <person name="Petersen C."/>
            <person name="Sorensen T."/>
            <person name="Nielsen M.R."/>
            <person name="Sondergaard T.E."/>
            <person name="Sorensen J.L."/>
            <person name="Fitzpatrick D.A."/>
            <person name="Frisvad J.C."/>
            <person name="Nielsen K.L."/>
        </authorList>
    </citation>
    <scope>NUCLEOTIDE SEQUENCE</scope>
    <source>
        <strain evidence="5">IBT 35675</strain>
    </source>
</reference>
<evidence type="ECO:0000256" key="4">
    <source>
        <dbReference type="SAM" id="MobiDB-lite"/>
    </source>
</evidence>
<dbReference type="GO" id="GO:1990757">
    <property type="term" value="F:ubiquitin ligase activator activity"/>
    <property type="evidence" value="ECO:0007669"/>
    <property type="project" value="TreeGrafter"/>
</dbReference>